<evidence type="ECO:0008006" key="7">
    <source>
        <dbReference type="Google" id="ProtNLM"/>
    </source>
</evidence>
<dbReference type="PANTHER" id="PTHR24198:SF165">
    <property type="entry name" value="ANKYRIN REPEAT-CONTAINING PROTEIN-RELATED"/>
    <property type="match status" value="1"/>
</dbReference>
<comment type="caution">
    <text evidence="5">The sequence shown here is derived from an EMBL/GenBank/DDBJ whole genome shotgun (WGS) entry which is preliminary data.</text>
</comment>
<evidence type="ECO:0000256" key="4">
    <source>
        <dbReference type="SAM" id="MobiDB-lite"/>
    </source>
</evidence>
<feature type="repeat" description="ANK" evidence="3">
    <location>
        <begin position="222"/>
        <end position="254"/>
    </location>
</feature>
<dbReference type="InterPro" id="IPR002110">
    <property type="entry name" value="Ankyrin_rpt"/>
</dbReference>
<dbReference type="Gene3D" id="1.25.40.20">
    <property type="entry name" value="Ankyrin repeat-containing domain"/>
    <property type="match status" value="1"/>
</dbReference>
<feature type="region of interest" description="Disordered" evidence="4">
    <location>
        <begin position="59"/>
        <end position="120"/>
    </location>
</feature>
<proteinExistence type="predicted"/>
<keyword evidence="6" id="KW-1185">Reference proteome</keyword>
<dbReference type="PROSITE" id="PS50088">
    <property type="entry name" value="ANK_REPEAT"/>
    <property type="match status" value="1"/>
</dbReference>
<feature type="compositionally biased region" description="Basic and acidic residues" evidence="4">
    <location>
        <begin position="65"/>
        <end position="101"/>
    </location>
</feature>
<sequence>MESFNIVINGVEINITVKRKIASVESASNGESACDTAVEQETKTRRKENTIANAVTFQLNTGDDNTEKISERDEFSEPEDISEREGDSESDKKSDTSERYELAIVSDSENKTDSETERERNFGDYGFCPHTSNRTAIQEKNTTENATKCNNCKMKTIPTLSAARADAVRRRAQAITRLSNGENFLDMVYAPREEIRKFILKKLGPAAWDYDPKAEFLNKKFNERTLLHRSVKLEKLDITDLLLSYGADPDIEENGRTIAHIAAAQNNKLLVRILRYHKCTFAAYNCLGETPLMVAIAYGHEDLAHYLWCSSNVAQKA</sequence>
<dbReference type="PROSITE" id="PS50297">
    <property type="entry name" value="ANK_REP_REGION"/>
    <property type="match status" value="1"/>
</dbReference>
<accession>A0AAD5KHF1</accession>
<dbReference type="AlphaFoldDB" id="A0AAD5KHF1"/>
<dbReference type="InterPro" id="IPR036770">
    <property type="entry name" value="Ankyrin_rpt-contain_sf"/>
</dbReference>
<evidence type="ECO:0000313" key="5">
    <source>
        <dbReference type="EMBL" id="KAI9551347.1"/>
    </source>
</evidence>
<evidence type="ECO:0000313" key="6">
    <source>
        <dbReference type="Proteomes" id="UP000820818"/>
    </source>
</evidence>
<keyword evidence="1" id="KW-0677">Repeat</keyword>
<dbReference type="Proteomes" id="UP000820818">
    <property type="component" value="Unassembled WGS sequence"/>
</dbReference>
<protein>
    <recommendedName>
        <fullName evidence="7">ANK_REP_REGION domain-containing protein</fullName>
    </recommendedName>
</protein>
<dbReference type="SMART" id="SM00248">
    <property type="entry name" value="ANK"/>
    <property type="match status" value="3"/>
</dbReference>
<keyword evidence="2 3" id="KW-0040">ANK repeat</keyword>
<dbReference type="Pfam" id="PF12796">
    <property type="entry name" value="Ank_2"/>
    <property type="match status" value="1"/>
</dbReference>
<organism evidence="5 6">
    <name type="scientific">Daphnia sinensis</name>
    <dbReference type="NCBI Taxonomy" id="1820382"/>
    <lineage>
        <taxon>Eukaryota</taxon>
        <taxon>Metazoa</taxon>
        <taxon>Ecdysozoa</taxon>
        <taxon>Arthropoda</taxon>
        <taxon>Crustacea</taxon>
        <taxon>Branchiopoda</taxon>
        <taxon>Diplostraca</taxon>
        <taxon>Cladocera</taxon>
        <taxon>Anomopoda</taxon>
        <taxon>Daphniidae</taxon>
        <taxon>Daphnia</taxon>
        <taxon>Daphnia similis group</taxon>
    </lineage>
</organism>
<evidence type="ECO:0000256" key="3">
    <source>
        <dbReference type="PROSITE-ProRule" id="PRU00023"/>
    </source>
</evidence>
<reference evidence="5" key="1">
    <citation type="submission" date="2022-05" db="EMBL/GenBank/DDBJ databases">
        <title>A multi-omics perspective on studying reproductive biology in Daphnia sinensis.</title>
        <authorList>
            <person name="Jia J."/>
        </authorList>
    </citation>
    <scope>NUCLEOTIDE SEQUENCE</scope>
    <source>
        <strain evidence="5">WSL</strain>
    </source>
</reference>
<feature type="compositionally biased region" description="Basic and acidic residues" evidence="4">
    <location>
        <begin position="108"/>
        <end position="120"/>
    </location>
</feature>
<evidence type="ECO:0000256" key="1">
    <source>
        <dbReference type="ARBA" id="ARBA00022737"/>
    </source>
</evidence>
<dbReference type="PANTHER" id="PTHR24198">
    <property type="entry name" value="ANKYRIN REPEAT AND PROTEIN KINASE DOMAIN-CONTAINING PROTEIN"/>
    <property type="match status" value="1"/>
</dbReference>
<dbReference type="SUPFAM" id="SSF48403">
    <property type="entry name" value="Ankyrin repeat"/>
    <property type="match status" value="1"/>
</dbReference>
<evidence type="ECO:0000256" key="2">
    <source>
        <dbReference type="ARBA" id="ARBA00023043"/>
    </source>
</evidence>
<name>A0AAD5KHF1_9CRUS</name>
<gene>
    <name evidence="5" type="ORF">GHT06_005863</name>
</gene>
<dbReference type="EMBL" id="WJBH02000012">
    <property type="protein sequence ID" value="KAI9551347.1"/>
    <property type="molecule type" value="Genomic_DNA"/>
</dbReference>